<keyword evidence="3" id="KW-1133">Transmembrane helix</keyword>
<dbReference type="CDD" id="cd17352">
    <property type="entry name" value="MFS_MCT_SLC16"/>
    <property type="match status" value="1"/>
</dbReference>
<gene>
    <name evidence="4" type="ORF">SCODWIG_02914</name>
</gene>
<comment type="subcellular location">
    <subcellularLocation>
        <location evidence="1">Membrane</location>
        <topology evidence="1">Multi-pass membrane protein</topology>
    </subcellularLocation>
</comment>
<protein>
    <submittedName>
        <fullName evidence="4">Related to Probable transporter MCH4</fullName>
    </submittedName>
</protein>
<organism evidence="4 5">
    <name type="scientific">Saccharomycodes ludwigii</name>
    <dbReference type="NCBI Taxonomy" id="36035"/>
    <lineage>
        <taxon>Eukaryota</taxon>
        <taxon>Fungi</taxon>
        <taxon>Dikarya</taxon>
        <taxon>Ascomycota</taxon>
        <taxon>Saccharomycotina</taxon>
        <taxon>Saccharomycetes</taxon>
        <taxon>Saccharomycodales</taxon>
        <taxon>Saccharomycodaceae</taxon>
        <taxon>Saccharomycodes</taxon>
    </lineage>
</organism>
<dbReference type="AlphaFoldDB" id="A0A376B8X9"/>
<evidence type="ECO:0000256" key="2">
    <source>
        <dbReference type="ARBA" id="ARBA00006727"/>
    </source>
</evidence>
<feature type="transmembrane region" description="Helical" evidence="3">
    <location>
        <begin position="159"/>
        <end position="181"/>
    </location>
</feature>
<evidence type="ECO:0000256" key="1">
    <source>
        <dbReference type="ARBA" id="ARBA00004141"/>
    </source>
</evidence>
<feature type="transmembrane region" description="Helical" evidence="3">
    <location>
        <begin position="193"/>
        <end position="213"/>
    </location>
</feature>
<feature type="transmembrane region" description="Helical" evidence="3">
    <location>
        <begin position="287"/>
        <end position="309"/>
    </location>
</feature>
<dbReference type="EMBL" id="UFAJ01000587">
    <property type="protein sequence ID" value="SSD61153.1"/>
    <property type="molecule type" value="Genomic_DNA"/>
</dbReference>
<keyword evidence="3" id="KW-0472">Membrane</keyword>
<feature type="transmembrane region" description="Helical" evidence="3">
    <location>
        <begin position="379"/>
        <end position="397"/>
    </location>
</feature>
<reference evidence="5" key="1">
    <citation type="submission" date="2018-06" db="EMBL/GenBank/DDBJ databases">
        <authorList>
            <person name="Guldener U."/>
        </authorList>
    </citation>
    <scope>NUCLEOTIDE SEQUENCE [LARGE SCALE GENOMIC DNA]</scope>
    <source>
        <strain evidence="5">UTAD17</strain>
    </source>
</reference>
<accession>A0A376B8X9</accession>
<dbReference type="InterPro" id="IPR036259">
    <property type="entry name" value="MFS_trans_sf"/>
</dbReference>
<feature type="transmembrane region" description="Helical" evidence="3">
    <location>
        <begin position="225"/>
        <end position="244"/>
    </location>
</feature>
<dbReference type="InterPro" id="IPR011701">
    <property type="entry name" value="MFS"/>
</dbReference>
<evidence type="ECO:0000313" key="5">
    <source>
        <dbReference type="Proteomes" id="UP000262825"/>
    </source>
</evidence>
<dbReference type="GO" id="GO:0022857">
    <property type="term" value="F:transmembrane transporter activity"/>
    <property type="evidence" value="ECO:0007669"/>
    <property type="project" value="InterPro"/>
</dbReference>
<keyword evidence="3" id="KW-0812">Transmembrane</keyword>
<evidence type="ECO:0000313" key="4">
    <source>
        <dbReference type="EMBL" id="SSD61153.1"/>
    </source>
</evidence>
<dbReference type="Gene3D" id="1.20.1250.20">
    <property type="entry name" value="MFS general substrate transporter like domains"/>
    <property type="match status" value="2"/>
</dbReference>
<keyword evidence="5" id="KW-1185">Reference proteome</keyword>
<feature type="transmembrane region" description="Helical" evidence="3">
    <location>
        <begin position="351"/>
        <end position="373"/>
    </location>
</feature>
<feature type="transmembrane region" description="Helical" evidence="3">
    <location>
        <begin position="107"/>
        <end position="129"/>
    </location>
</feature>
<dbReference type="PANTHER" id="PTHR11360:SF295">
    <property type="entry name" value="TRANSPORTER MCH4-RELATED"/>
    <property type="match status" value="1"/>
</dbReference>
<feature type="transmembrane region" description="Helical" evidence="3">
    <location>
        <begin position="448"/>
        <end position="470"/>
    </location>
</feature>
<feature type="transmembrane region" description="Helical" evidence="3">
    <location>
        <begin position="136"/>
        <end position="153"/>
    </location>
</feature>
<sequence>MTDIQLQDISSSLRTFIINDTEPKSYSTAIKPLSAYQDYKQYDYQQTQESSIQEDISEFPDGGFEAYTSLFGTFCGLVPVFGVFNSLGAIQSYISNQQLAGVKASNISWIFSSYLTICFASSVLVGAYFDRNGGRIPGILVTILFVGGIMAMANSTKIWHFILSFGVCCGVATGFMATISMSSVTTWFYKKRSTATSIALLGGSIGGIIFPIMLRKLFVELGFEWAIRILGFISLGCLLCYMCLSKERPIDNKDARHLKKPFESRRQCVRWYITSCFNWRYLLDYKFLFTSLGVSLAESSLTAASTYFASYAIFKGNSEETSYVLLTMINVFSIVGRVLPGYLSDHFFGGFNVIIVMVIMCTVFNFAIWLPFGGNSKCLWAYSCLYGVSSGGIMSLTPPLIGKISKTVDFGKRYSTTYLIQAVLTLPIIPICGAIIGNDPSLSDYNNFIIFATMLMLGGAFCYIIARYLCVGFKLVAF</sequence>
<dbReference type="OrthoDB" id="6509908at2759"/>
<dbReference type="GO" id="GO:0016020">
    <property type="term" value="C:membrane"/>
    <property type="evidence" value="ECO:0007669"/>
    <property type="project" value="UniProtKB-SubCell"/>
</dbReference>
<proteinExistence type="inferred from homology"/>
<name>A0A376B8X9_9ASCO</name>
<comment type="similarity">
    <text evidence="2">Belongs to the major facilitator superfamily. Monocarboxylate porter (TC 2.A.1.13) family.</text>
</comment>
<feature type="transmembrane region" description="Helical" evidence="3">
    <location>
        <begin position="321"/>
        <end position="339"/>
    </location>
</feature>
<evidence type="ECO:0000256" key="3">
    <source>
        <dbReference type="SAM" id="Phobius"/>
    </source>
</evidence>
<dbReference type="VEuPathDB" id="FungiDB:SCODWIG_02914"/>
<feature type="transmembrane region" description="Helical" evidence="3">
    <location>
        <begin position="66"/>
        <end position="87"/>
    </location>
</feature>
<dbReference type="Pfam" id="PF07690">
    <property type="entry name" value="MFS_1"/>
    <property type="match status" value="1"/>
</dbReference>
<dbReference type="SUPFAM" id="SSF103473">
    <property type="entry name" value="MFS general substrate transporter"/>
    <property type="match status" value="1"/>
</dbReference>
<dbReference type="GO" id="GO:0032218">
    <property type="term" value="P:riboflavin transport"/>
    <property type="evidence" value="ECO:0007669"/>
    <property type="project" value="TreeGrafter"/>
</dbReference>
<dbReference type="PANTHER" id="PTHR11360">
    <property type="entry name" value="MONOCARBOXYLATE TRANSPORTER"/>
    <property type="match status" value="1"/>
</dbReference>
<dbReference type="Proteomes" id="UP000262825">
    <property type="component" value="Unassembled WGS sequence"/>
</dbReference>
<feature type="transmembrane region" description="Helical" evidence="3">
    <location>
        <begin position="418"/>
        <end position="436"/>
    </location>
</feature>
<dbReference type="InterPro" id="IPR050327">
    <property type="entry name" value="Proton-linked_MCT"/>
</dbReference>